<protein>
    <recommendedName>
        <fullName evidence="6">Ig-like domain-containing protein</fullName>
    </recommendedName>
</protein>
<dbReference type="RefSeq" id="XP_019862900.1">
    <property type="nucleotide sequence ID" value="XM_020007341.1"/>
</dbReference>
<feature type="domain" description="Ig-like" evidence="6">
    <location>
        <begin position="38"/>
        <end position="145"/>
    </location>
</feature>
<proteinExistence type="predicted"/>
<feature type="domain" description="Ig-like" evidence="6">
    <location>
        <begin position="148"/>
        <end position="234"/>
    </location>
</feature>
<dbReference type="SMART" id="SM00408">
    <property type="entry name" value="IGc2"/>
    <property type="match status" value="4"/>
</dbReference>
<dbReference type="SMART" id="SM00409">
    <property type="entry name" value="IG"/>
    <property type="match status" value="4"/>
</dbReference>
<dbReference type="GO" id="GO:0005886">
    <property type="term" value="C:plasma membrane"/>
    <property type="evidence" value="ECO:0007669"/>
    <property type="project" value="TreeGrafter"/>
</dbReference>
<dbReference type="InterPro" id="IPR003599">
    <property type="entry name" value="Ig_sub"/>
</dbReference>
<dbReference type="Pfam" id="PF13927">
    <property type="entry name" value="Ig_3"/>
    <property type="match status" value="4"/>
</dbReference>
<dbReference type="Proteomes" id="UP000007879">
    <property type="component" value="Unassembled WGS sequence"/>
</dbReference>
<dbReference type="AlphaFoldDB" id="A0AAN0K0W1"/>
<evidence type="ECO:0000256" key="2">
    <source>
        <dbReference type="ARBA" id="ARBA00023136"/>
    </source>
</evidence>
<dbReference type="InterPro" id="IPR007110">
    <property type="entry name" value="Ig-like_dom"/>
</dbReference>
<evidence type="ECO:0000256" key="5">
    <source>
        <dbReference type="ARBA" id="ARBA00023319"/>
    </source>
</evidence>
<dbReference type="InterPro" id="IPR036179">
    <property type="entry name" value="Ig-like_dom_sf"/>
</dbReference>
<feature type="domain" description="Ig-like" evidence="6">
    <location>
        <begin position="237"/>
        <end position="348"/>
    </location>
</feature>
<comment type="subcellular location">
    <subcellularLocation>
        <location evidence="1">Membrane</location>
        <topology evidence="1">Single-pass type I membrane protein</topology>
    </subcellularLocation>
</comment>
<dbReference type="PANTHER" id="PTHR11640">
    <property type="entry name" value="NEPHRIN"/>
    <property type="match status" value="1"/>
</dbReference>
<dbReference type="EnsemblMetazoa" id="XM_020007341.1">
    <property type="protein sequence ID" value="XP_019862900.1"/>
    <property type="gene ID" value="LOC109591657"/>
</dbReference>
<dbReference type="PANTHER" id="PTHR11640:SF31">
    <property type="entry name" value="IRREGULAR CHIASM C-ROUGHEST PROTEIN-RELATED"/>
    <property type="match status" value="1"/>
</dbReference>
<dbReference type="InterPro" id="IPR003598">
    <property type="entry name" value="Ig_sub2"/>
</dbReference>
<keyword evidence="3" id="KW-1015">Disulfide bond</keyword>
<dbReference type="GeneID" id="109591657"/>
<dbReference type="GO" id="GO:0098609">
    <property type="term" value="P:cell-cell adhesion"/>
    <property type="evidence" value="ECO:0007669"/>
    <property type="project" value="TreeGrafter"/>
</dbReference>
<evidence type="ECO:0000313" key="8">
    <source>
        <dbReference type="Proteomes" id="UP000007879"/>
    </source>
</evidence>
<feature type="domain" description="Ig-like" evidence="6">
    <location>
        <begin position="351"/>
        <end position="439"/>
    </location>
</feature>
<sequence length="439" mass="47702">MGEVSTTYRLPFVDYPDFGSYQCIVTANGTDNTITSSPALITVSPQGSVSANPSTQAVSRNENASFNCNAQGGPNNTIVWIRGNFNSSSFSLDAPLNVSYIINSLPVLDYDSSLSLTFVNGSDGGTYTCLALNEAGVGSFSVILQVMLEIITDPVSTFTENGQSVTFQCLADSFPSPQYYWERFNISSNEFYMIPNENKSYLMIDSVVYEDNGRYRCIATAVMDTVRSNEAVLTISPSGSVEIDPAFTITTNGSTVTFTCSARGGPNNTFIWTRSNATGSMANETELMSLAAMIPIDVDGFLHLAGPLIIENGTELTLEYINATRDGGNYSCVVINEAGFVAVETTLYVAPIITLHPQDRLVTQGQYFMLSCLADAFPSPTYQWEKMNRTSGYFEEITDETSSDLRFNSVNFDNFGMYRCVASSEGITETAVSRAALVT</sequence>
<name>A0AAN0K0W1_AMPQE</name>
<keyword evidence="2" id="KW-0472">Membrane</keyword>
<keyword evidence="5" id="KW-0393">Immunoglobulin domain</keyword>
<dbReference type="InterPro" id="IPR013783">
    <property type="entry name" value="Ig-like_fold"/>
</dbReference>
<reference evidence="8" key="1">
    <citation type="journal article" date="2010" name="Nature">
        <title>The Amphimedon queenslandica genome and the evolution of animal complexity.</title>
        <authorList>
            <person name="Srivastava M."/>
            <person name="Simakov O."/>
            <person name="Chapman J."/>
            <person name="Fahey B."/>
            <person name="Gauthier M.E."/>
            <person name="Mitros T."/>
            <person name="Richards G.S."/>
            <person name="Conaco C."/>
            <person name="Dacre M."/>
            <person name="Hellsten U."/>
            <person name="Larroux C."/>
            <person name="Putnam N.H."/>
            <person name="Stanke M."/>
            <person name="Adamska M."/>
            <person name="Darling A."/>
            <person name="Degnan S.M."/>
            <person name="Oakley T.H."/>
            <person name="Plachetzki D.C."/>
            <person name="Zhai Y."/>
            <person name="Adamski M."/>
            <person name="Calcino A."/>
            <person name="Cummins S.F."/>
            <person name="Goodstein D.M."/>
            <person name="Harris C."/>
            <person name="Jackson D.J."/>
            <person name="Leys S.P."/>
            <person name="Shu S."/>
            <person name="Woodcroft B.J."/>
            <person name="Vervoort M."/>
            <person name="Kosik K.S."/>
            <person name="Manning G."/>
            <person name="Degnan B.M."/>
            <person name="Rokhsar D.S."/>
        </authorList>
    </citation>
    <scope>NUCLEOTIDE SEQUENCE [LARGE SCALE GENOMIC DNA]</scope>
</reference>
<keyword evidence="8" id="KW-1185">Reference proteome</keyword>
<reference evidence="7" key="2">
    <citation type="submission" date="2024-06" db="UniProtKB">
        <authorList>
            <consortium name="EnsemblMetazoa"/>
        </authorList>
    </citation>
    <scope>IDENTIFICATION</scope>
</reference>
<dbReference type="GO" id="GO:0005911">
    <property type="term" value="C:cell-cell junction"/>
    <property type="evidence" value="ECO:0007669"/>
    <property type="project" value="TreeGrafter"/>
</dbReference>
<evidence type="ECO:0000256" key="3">
    <source>
        <dbReference type="ARBA" id="ARBA00023157"/>
    </source>
</evidence>
<keyword evidence="4" id="KW-0325">Glycoprotein</keyword>
<dbReference type="SUPFAM" id="SSF48726">
    <property type="entry name" value="Immunoglobulin"/>
    <property type="match status" value="4"/>
</dbReference>
<dbReference type="Gene3D" id="2.60.40.10">
    <property type="entry name" value="Immunoglobulins"/>
    <property type="match status" value="4"/>
</dbReference>
<dbReference type="KEGG" id="aqu:109591657"/>
<dbReference type="PROSITE" id="PS50835">
    <property type="entry name" value="IG_LIKE"/>
    <property type="match status" value="4"/>
</dbReference>
<evidence type="ECO:0000313" key="7">
    <source>
        <dbReference type="EnsemblMetazoa" id="XP_019862900.1"/>
    </source>
</evidence>
<dbReference type="InterPro" id="IPR051275">
    <property type="entry name" value="Cell_adhesion_signaling"/>
</dbReference>
<accession>A0AAN0K0W1</accession>
<organism evidence="7 8">
    <name type="scientific">Amphimedon queenslandica</name>
    <name type="common">Sponge</name>
    <dbReference type="NCBI Taxonomy" id="400682"/>
    <lineage>
        <taxon>Eukaryota</taxon>
        <taxon>Metazoa</taxon>
        <taxon>Porifera</taxon>
        <taxon>Demospongiae</taxon>
        <taxon>Heteroscleromorpha</taxon>
        <taxon>Haplosclerida</taxon>
        <taxon>Niphatidae</taxon>
        <taxon>Amphimedon</taxon>
    </lineage>
</organism>
<dbReference type="GO" id="GO:0050839">
    <property type="term" value="F:cell adhesion molecule binding"/>
    <property type="evidence" value="ECO:0007669"/>
    <property type="project" value="TreeGrafter"/>
</dbReference>
<evidence type="ECO:0000256" key="4">
    <source>
        <dbReference type="ARBA" id="ARBA00023180"/>
    </source>
</evidence>
<evidence type="ECO:0000259" key="6">
    <source>
        <dbReference type="PROSITE" id="PS50835"/>
    </source>
</evidence>
<evidence type="ECO:0000256" key="1">
    <source>
        <dbReference type="ARBA" id="ARBA00004479"/>
    </source>
</evidence>